<evidence type="ECO:0000313" key="2">
    <source>
        <dbReference type="Proteomes" id="UP000074382"/>
    </source>
</evidence>
<name>A0A147KGC2_THECS</name>
<dbReference type="Proteomes" id="UP000074382">
    <property type="component" value="Unassembled WGS sequence"/>
</dbReference>
<protein>
    <submittedName>
        <fullName evidence="1">Dimethyladenosine transferase</fullName>
    </submittedName>
</protein>
<dbReference type="Gene3D" id="3.30.530.20">
    <property type="match status" value="1"/>
</dbReference>
<dbReference type="PATRIC" id="fig|665004.4.peg.860"/>
<dbReference type="SUPFAM" id="SSF55961">
    <property type="entry name" value="Bet v1-like"/>
    <property type="match status" value="1"/>
</dbReference>
<dbReference type="InterPro" id="IPR023393">
    <property type="entry name" value="START-like_dom_sf"/>
</dbReference>
<organism evidence="1 2">
    <name type="scientific">Thermobifida cellulosilytica TB100</name>
    <dbReference type="NCBI Taxonomy" id="665004"/>
    <lineage>
        <taxon>Bacteria</taxon>
        <taxon>Bacillati</taxon>
        <taxon>Actinomycetota</taxon>
        <taxon>Actinomycetes</taxon>
        <taxon>Streptosporangiales</taxon>
        <taxon>Nocardiopsidaceae</taxon>
        <taxon>Thermobifida</taxon>
    </lineage>
</organism>
<sequence length="146" mass="16901">MDERKVSRSAVIAAPAEKIFAIIADPRRHPDIDGSAMVRGNLYGPERLEAGSTFGMSMRLLGIPYRTRNRVVEYEPDRRIAWRHFGPHRWRWELEPVDENTTRVTETFDYSHAGPYAFLYRLVGYPSRNARAIEASLQRLKQLLEA</sequence>
<dbReference type="CDD" id="cd07825">
    <property type="entry name" value="SRPBCC_7"/>
    <property type="match status" value="1"/>
</dbReference>
<dbReference type="EMBL" id="LGEM01000092">
    <property type="protein sequence ID" value="KUP96351.1"/>
    <property type="molecule type" value="Genomic_DNA"/>
</dbReference>
<gene>
    <name evidence="1" type="ORF">AC529_12540</name>
</gene>
<dbReference type="AlphaFoldDB" id="A0A147KGC2"/>
<dbReference type="GO" id="GO:0016740">
    <property type="term" value="F:transferase activity"/>
    <property type="evidence" value="ECO:0007669"/>
    <property type="project" value="UniProtKB-KW"/>
</dbReference>
<dbReference type="RefSeq" id="WP_068753568.1">
    <property type="nucleotide sequence ID" value="NZ_KQ950180.1"/>
</dbReference>
<dbReference type="Pfam" id="PF10604">
    <property type="entry name" value="Polyketide_cyc2"/>
    <property type="match status" value="1"/>
</dbReference>
<keyword evidence="1" id="KW-0808">Transferase</keyword>
<comment type="caution">
    <text evidence="1">The sequence shown here is derived from an EMBL/GenBank/DDBJ whole genome shotgun (WGS) entry which is preliminary data.</text>
</comment>
<reference evidence="2" key="1">
    <citation type="journal article" date="2017" name="Acta Aliment.">
        <title>Plant polysaccharide degrading enzyme system of Thermpbifida cellulosilytica TB100 revealed by de novo genome project data.</title>
        <authorList>
            <person name="Toth A."/>
            <person name="Baka E."/>
            <person name="Luzics S."/>
            <person name="Bata-Vidacs I."/>
            <person name="Nagy I."/>
            <person name="Balint B."/>
            <person name="Herceg R."/>
            <person name="Olasz F."/>
            <person name="Wilk T."/>
            <person name="Nagy T."/>
            <person name="Kriszt B."/>
            <person name="Nagy I."/>
            <person name="Kukolya J."/>
        </authorList>
    </citation>
    <scope>NUCLEOTIDE SEQUENCE [LARGE SCALE GENOMIC DNA]</scope>
    <source>
        <strain evidence="2">TB100</strain>
    </source>
</reference>
<evidence type="ECO:0000313" key="1">
    <source>
        <dbReference type="EMBL" id="KUP96351.1"/>
    </source>
</evidence>
<keyword evidence="2" id="KW-1185">Reference proteome</keyword>
<accession>A0A147KGC2</accession>
<proteinExistence type="predicted"/>
<dbReference type="STRING" id="665004.AC529_12540"/>
<dbReference type="OrthoDB" id="6624781at2"/>
<dbReference type="InterPro" id="IPR019587">
    <property type="entry name" value="Polyketide_cyclase/dehydratase"/>
</dbReference>